<keyword evidence="3" id="KW-1185">Reference proteome</keyword>
<dbReference type="SUPFAM" id="SSF51905">
    <property type="entry name" value="FAD/NAD(P)-binding domain"/>
    <property type="match status" value="1"/>
</dbReference>
<evidence type="ECO:0000313" key="2">
    <source>
        <dbReference type="EMBL" id="NIJ11972.1"/>
    </source>
</evidence>
<dbReference type="PROSITE" id="PS51318">
    <property type="entry name" value="TAT"/>
    <property type="match status" value="1"/>
</dbReference>
<dbReference type="Proteomes" id="UP000545493">
    <property type="component" value="Unassembled WGS sequence"/>
</dbReference>
<dbReference type="RefSeq" id="WP_167170030.1">
    <property type="nucleotide sequence ID" value="NZ_JAAOYM010000001.1"/>
</dbReference>
<dbReference type="InterPro" id="IPR050464">
    <property type="entry name" value="Zeta_carotene_desat/Oxidored"/>
</dbReference>
<dbReference type="InterPro" id="IPR006311">
    <property type="entry name" value="TAT_signal"/>
</dbReference>
<comment type="caution">
    <text evidence="2">The sequence shown here is derived from an EMBL/GenBank/DDBJ whole genome shotgun (WGS) entry which is preliminary data.</text>
</comment>
<dbReference type="AlphaFoldDB" id="A0A7X5UPT5"/>
<sequence>MSSSGISRRRFVHGATLAAAATGIFAPAGWALTSPPGRRVAVLGGGMAGLAAAHELAERGYSVSVYEPTALGGKARSMGVPGTADDGRMDLPGEHGFRFFPGFYHHVPDSMRRIPVPGNANGVWDNLVDATDSKSERTGGRPDATLFGMLPDPRQALTPDGLRRILVEEILKQQGVKPWEAEFFVNRLIVFLTSCDERRFGQWERTAWWDYVRAEQYSQEYRTVVARGLTRSLVAAKEEVASTRTIGNMAEAFLMNIMGRGNDGALDRVLNAPTNEAWIDPWVHHLRGLGVGFHLGQRVEALQTGGGRITAARLRDRTGGTTTVRADWFVCAMPVERVSELLTPELLALDPSLAELRRLFVDWMTGIQYYLRESVSITHGHITFVDSPWALTALTQGQFWAGRNFRADYGDGNVADCLSVDVSDWDTPGILFGKPAKECTPDQIASEVWAQLKAHLNDEGEVVLADELLHSWFLDPGIVWRPEAGRNTNDTPLLVNTVDSWSRRPNAVTAIPNLFLAGDYVRTNVDLATMESANESARAAVNGLLDAADSNAERARMYQLYRPPEFEPFKEADAQLFAAGLPNAFDRP</sequence>
<dbReference type="InterPro" id="IPR036188">
    <property type="entry name" value="FAD/NAD-bd_sf"/>
</dbReference>
<protein>
    <submittedName>
        <fullName evidence="2">Uncharacterized protein with NAD-binding domain and iron-sulfur cluster</fullName>
    </submittedName>
</protein>
<dbReference type="GO" id="GO:0016491">
    <property type="term" value="F:oxidoreductase activity"/>
    <property type="evidence" value="ECO:0007669"/>
    <property type="project" value="InterPro"/>
</dbReference>
<accession>A0A7X5UPT5</accession>
<dbReference type="PANTHER" id="PTHR42923:SF46">
    <property type="entry name" value="AMINE OXIDASE"/>
    <property type="match status" value="1"/>
</dbReference>
<evidence type="ECO:0000259" key="1">
    <source>
        <dbReference type="Pfam" id="PF01593"/>
    </source>
</evidence>
<dbReference type="Pfam" id="PF01593">
    <property type="entry name" value="Amino_oxidase"/>
    <property type="match status" value="1"/>
</dbReference>
<organism evidence="2 3">
    <name type="scientific">Saccharomonospora amisosensis</name>
    <dbReference type="NCBI Taxonomy" id="1128677"/>
    <lineage>
        <taxon>Bacteria</taxon>
        <taxon>Bacillati</taxon>
        <taxon>Actinomycetota</taxon>
        <taxon>Actinomycetes</taxon>
        <taxon>Pseudonocardiales</taxon>
        <taxon>Pseudonocardiaceae</taxon>
        <taxon>Saccharomonospora</taxon>
    </lineage>
</organism>
<proteinExistence type="predicted"/>
<name>A0A7X5UPT5_9PSEU</name>
<reference evidence="2 3" key="1">
    <citation type="submission" date="2020-03" db="EMBL/GenBank/DDBJ databases">
        <title>Sequencing the genomes of 1000 actinobacteria strains.</title>
        <authorList>
            <person name="Klenk H.-P."/>
        </authorList>
    </citation>
    <scope>NUCLEOTIDE SEQUENCE [LARGE SCALE GENOMIC DNA]</scope>
    <source>
        <strain evidence="2 3">DSM 45685</strain>
    </source>
</reference>
<gene>
    <name evidence="2" type="ORF">FHU38_002316</name>
</gene>
<dbReference type="EMBL" id="JAAOYM010000001">
    <property type="protein sequence ID" value="NIJ11972.1"/>
    <property type="molecule type" value="Genomic_DNA"/>
</dbReference>
<dbReference type="InterPro" id="IPR002937">
    <property type="entry name" value="Amino_oxidase"/>
</dbReference>
<feature type="domain" description="Amine oxidase" evidence="1">
    <location>
        <begin position="47"/>
        <end position="542"/>
    </location>
</feature>
<dbReference type="Gene3D" id="3.50.50.60">
    <property type="entry name" value="FAD/NAD(P)-binding domain"/>
    <property type="match status" value="1"/>
</dbReference>
<evidence type="ECO:0000313" key="3">
    <source>
        <dbReference type="Proteomes" id="UP000545493"/>
    </source>
</evidence>
<dbReference type="PANTHER" id="PTHR42923">
    <property type="entry name" value="PROTOPORPHYRINOGEN OXIDASE"/>
    <property type="match status" value="1"/>
</dbReference>